<dbReference type="Proteomes" id="UP001519306">
    <property type="component" value="Unassembled WGS sequence"/>
</dbReference>
<accession>A0ABS4KCT6</accession>
<evidence type="ECO:0000313" key="3">
    <source>
        <dbReference type="Proteomes" id="UP001519306"/>
    </source>
</evidence>
<gene>
    <name evidence="2" type="ORF">J2Z71_001144</name>
</gene>
<evidence type="ECO:0000256" key="1">
    <source>
        <dbReference type="ARBA" id="ARBA00022596"/>
    </source>
</evidence>
<name>A0ABS4KCT6_9FIRM</name>
<dbReference type="PANTHER" id="PTHR36566">
    <property type="entry name" value="NICKEL INSERTION PROTEIN-RELATED"/>
    <property type="match status" value="1"/>
</dbReference>
<reference evidence="2 3" key="1">
    <citation type="submission" date="2021-03" db="EMBL/GenBank/DDBJ databases">
        <title>Genomic Encyclopedia of Type Strains, Phase IV (KMG-IV): sequencing the most valuable type-strain genomes for metagenomic binning, comparative biology and taxonomic classification.</title>
        <authorList>
            <person name="Goeker M."/>
        </authorList>
    </citation>
    <scope>NUCLEOTIDE SEQUENCE [LARGE SCALE GENOMIC DNA]</scope>
    <source>
        <strain evidence="2 3">DSM 27563</strain>
    </source>
</reference>
<dbReference type="PANTHER" id="PTHR36566:SF1">
    <property type="entry name" value="PYRIDINIUM-3,5-BISTHIOCARBOXYLIC ACID MONONUCLEOTIDE NICKEL INSERTION PROTEIN"/>
    <property type="match status" value="1"/>
</dbReference>
<keyword evidence="1" id="KW-0533">Nickel</keyword>
<dbReference type="RefSeq" id="WP_280954011.1">
    <property type="nucleotide sequence ID" value="NZ_JAGGLJ010000009.1"/>
</dbReference>
<comment type="caution">
    <text evidence="2">The sequence shown here is derived from an EMBL/GenBank/DDBJ whole genome shotgun (WGS) entry which is preliminary data.</text>
</comment>
<proteinExistence type="predicted"/>
<dbReference type="EMBL" id="JAGGLJ010000009">
    <property type="protein sequence ID" value="MBP2025601.1"/>
    <property type="molecule type" value="Genomic_DNA"/>
</dbReference>
<protein>
    <submittedName>
        <fullName evidence="2">Uncharacterized protein (DUF111 family)</fullName>
    </submittedName>
</protein>
<sequence length="130" mass="15554">MGFVIDLLLEKSLDVFYTPIFMKKNRPAYKLSVLCNVEKEEEILDIIFKHTTTIGIRKYFVERDILKREIIDFKSSFGDVKLKIVFHKDNKYIYPEYESIKKIAIKEDISIIDLYREVVSEYEKKSKFNL</sequence>
<organism evidence="2 3">
    <name type="scientific">Peptoniphilus stercorisuis</name>
    <dbReference type="NCBI Taxonomy" id="1436965"/>
    <lineage>
        <taxon>Bacteria</taxon>
        <taxon>Bacillati</taxon>
        <taxon>Bacillota</taxon>
        <taxon>Tissierellia</taxon>
        <taxon>Tissierellales</taxon>
        <taxon>Peptoniphilaceae</taxon>
        <taxon>Peptoniphilus</taxon>
    </lineage>
</organism>
<dbReference type="Pfam" id="PF01969">
    <property type="entry name" value="Ni_insertion"/>
    <property type="match status" value="1"/>
</dbReference>
<evidence type="ECO:0000313" key="2">
    <source>
        <dbReference type="EMBL" id="MBP2025601.1"/>
    </source>
</evidence>
<dbReference type="InterPro" id="IPR002822">
    <property type="entry name" value="Ni_insertion"/>
</dbReference>
<keyword evidence="3" id="KW-1185">Reference proteome</keyword>
<dbReference type="Gene3D" id="3.30.70.1380">
    <property type="entry name" value="Transcriptional regulatory protein pf0864 domain like"/>
    <property type="match status" value="1"/>
</dbReference>